<evidence type="ECO:0000313" key="9">
    <source>
        <dbReference type="EMBL" id="CAH0369186.1"/>
    </source>
</evidence>
<evidence type="ECO:0000313" key="8">
    <source>
        <dbReference type="EMBL" id="CAE0686186.1"/>
    </source>
</evidence>
<dbReference type="EMBL" id="HBIW01001884">
    <property type="protein sequence ID" value="CAE0686186.1"/>
    <property type="molecule type" value="Transcribed_RNA"/>
</dbReference>
<keyword evidence="4" id="KW-0969">Cilium</keyword>
<dbReference type="AlphaFoldDB" id="A0A7S4E2I6"/>
<evidence type="ECO:0000256" key="1">
    <source>
        <dbReference type="ARBA" id="ARBA00004138"/>
    </source>
</evidence>
<feature type="region of interest" description="Disordered" evidence="6">
    <location>
        <begin position="40"/>
        <end position="60"/>
    </location>
</feature>
<protein>
    <recommendedName>
        <fullName evidence="7">BART domain-containing protein</fullName>
    </recommendedName>
</protein>
<name>A0A7S4E2I6_9STRA</name>
<evidence type="ECO:0000256" key="5">
    <source>
        <dbReference type="ARBA" id="ARBA00023273"/>
    </source>
</evidence>
<dbReference type="EMBL" id="CAKKNE010000002">
    <property type="protein sequence ID" value="CAH0369186.1"/>
    <property type="molecule type" value="Genomic_DNA"/>
</dbReference>
<evidence type="ECO:0000256" key="6">
    <source>
        <dbReference type="SAM" id="MobiDB-lite"/>
    </source>
</evidence>
<organism evidence="8">
    <name type="scientific">Pelagomonas calceolata</name>
    <dbReference type="NCBI Taxonomy" id="35677"/>
    <lineage>
        <taxon>Eukaryota</taxon>
        <taxon>Sar</taxon>
        <taxon>Stramenopiles</taxon>
        <taxon>Ochrophyta</taxon>
        <taxon>Pelagophyceae</taxon>
        <taxon>Pelagomonadales</taxon>
        <taxon>Pelagomonadaceae</taxon>
        <taxon>Pelagomonas</taxon>
    </lineage>
</organism>
<evidence type="ECO:0000256" key="2">
    <source>
        <dbReference type="ARBA" id="ARBA00004496"/>
    </source>
</evidence>
<evidence type="ECO:0000256" key="4">
    <source>
        <dbReference type="ARBA" id="ARBA00023069"/>
    </source>
</evidence>
<reference evidence="9" key="2">
    <citation type="submission" date="2021-11" db="EMBL/GenBank/DDBJ databases">
        <authorList>
            <consortium name="Genoscope - CEA"/>
            <person name="William W."/>
        </authorList>
    </citation>
    <scope>NUCLEOTIDE SEQUENCE</scope>
</reference>
<keyword evidence="5" id="KW-0966">Cell projection</keyword>
<dbReference type="InterPro" id="IPR023379">
    <property type="entry name" value="BART_dom"/>
</dbReference>
<dbReference type="GO" id="GO:0005737">
    <property type="term" value="C:cytoplasm"/>
    <property type="evidence" value="ECO:0007669"/>
    <property type="project" value="UniProtKB-SubCell"/>
</dbReference>
<dbReference type="Proteomes" id="UP000789595">
    <property type="component" value="Unassembled WGS sequence"/>
</dbReference>
<dbReference type="Gene3D" id="1.20.1520.10">
    <property type="entry name" value="ADP-ribosylation factor-like 2-binding protein, domain"/>
    <property type="match status" value="1"/>
</dbReference>
<keyword evidence="10" id="KW-1185">Reference proteome</keyword>
<feature type="compositionally biased region" description="Acidic residues" evidence="6">
    <location>
        <begin position="40"/>
        <end position="52"/>
    </location>
</feature>
<dbReference type="GO" id="GO:0005929">
    <property type="term" value="C:cilium"/>
    <property type="evidence" value="ECO:0007669"/>
    <property type="project" value="UniProtKB-SubCell"/>
</dbReference>
<evidence type="ECO:0000256" key="3">
    <source>
        <dbReference type="ARBA" id="ARBA00022490"/>
    </source>
</evidence>
<gene>
    <name evidence="8" type="ORF">PCAL00307_LOCUS1620</name>
    <name evidence="9" type="ORF">PECAL_2P22980</name>
</gene>
<evidence type="ECO:0000313" key="10">
    <source>
        <dbReference type="Proteomes" id="UP000789595"/>
    </source>
</evidence>
<evidence type="ECO:0000259" key="7">
    <source>
        <dbReference type="Pfam" id="PF11527"/>
    </source>
</evidence>
<proteinExistence type="predicted"/>
<comment type="subcellular location">
    <subcellularLocation>
        <location evidence="1">Cell projection</location>
        <location evidence="1">Cilium</location>
    </subcellularLocation>
    <subcellularLocation>
        <location evidence="2">Cytoplasm</location>
    </subcellularLocation>
</comment>
<keyword evidence="3" id="KW-0963">Cytoplasm</keyword>
<reference evidence="8" key="1">
    <citation type="submission" date="2021-01" db="EMBL/GenBank/DDBJ databases">
        <authorList>
            <person name="Corre E."/>
            <person name="Pelletier E."/>
            <person name="Niang G."/>
            <person name="Scheremetjew M."/>
            <person name="Finn R."/>
            <person name="Kale V."/>
            <person name="Holt S."/>
            <person name="Cochrane G."/>
            <person name="Meng A."/>
            <person name="Brown T."/>
            <person name="Cohen L."/>
        </authorList>
    </citation>
    <scope>NUCLEOTIDE SEQUENCE</scope>
    <source>
        <strain evidence="8">CCMP1756</strain>
    </source>
</reference>
<accession>A0A7S4E2I6</accession>
<sequence length="166" mass="18824">MPSDNEDEKEMEARFERETATAEEWVDVVVDVVGELEDLLDDGDGYDADADADESKGGQSFRDAINALERRAIEGEDWDSDEHSLSQSALHGEFRKLVEDRLDSVLKEKNFGAEEFVDQLRKVDDSPGWSWARASTAEVVTLLRQCDDFGAWAEAMRRKAERRGHK</sequence>
<dbReference type="InterPro" id="IPR042541">
    <property type="entry name" value="BART_sf"/>
</dbReference>
<dbReference type="Pfam" id="PF11527">
    <property type="entry name" value="ARL2_Bind_BART"/>
    <property type="match status" value="1"/>
</dbReference>
<feature type="domain" description="BART" evidence="7">
    <location>
        <begin position="79"/>
        <end position="162"/>
    </location>
</feature>